<organism evidence="2 4">
    <name type="scientific">Aneurinibacillus migulanus</name>
    <name type="common">Bacillus migulanus</name>
    <dbReference type="NCBI Taxonomy" id="47500"/>
    <lineage>
        <taxon>Bacteria</taxon>
        <taxon>Bacillati</taxon>
        <taxon>Bacillota</taxon>
        <taxon>Bacilli</taxon>
        <taxon>Bacillales</taxon>
        <taxon>Paenibacillaceae</taxon>
        <taxon>Aneurinibacillus group</taxon>
        <taxon>Aneurinibacillus</taxon>
    </lineage>
</organism>
<dbReference type="Proteomes" id="UP000182836">
    <property type="component" value="Unassembled WGS sequence"/>
</dbReference>
<evidence type="ECO:0000313" key="5">
    <source>
        <dbReference type="Proteomes" id="UP000182836"/>
    </source>
</evidence>
<keyword evidence="4" id="KW-1185">Reference proteome</keyword>
<dbReference type="PATRIC" id="fig|47500.8.peg.6742"/>
<keyword evidence="1" id="KW-0472">Membrane</keyword>
<reference evidence="3 5" key="2">
    <citation type="submission" date="2016-10" db="EMBL/GenBank/DDBJ databases">
        <authorList>
            <person name="de Groot N.N."/>
        </authorList>
    </citation>
    <scope>NUCLEOTIDE SEQUENCE [LARGE SCALE GENOMIC DNA]</scope>
    <source>
        <strain evidence="3 5">DSM 2895</strain>
    </source>
</reference>
<dbReference type="AlphaFoldDB" id="A0A0D1XUQ8"/>
<keyword evidence="1" id="KW-1133">Transmembrane helix</keyword>
<keyword evidence="1" id="KW-0812">Transmembrane</keyword>
<feature type="transmembrane region" description="Helical" evidence="1">
    <location>
        <begin position="70"/>
        <end position="92"/>
    </location>
</feature>
<evidence type="ECO:0000313" key="3">
    <source>
        <dbReference type="EMBL" id="SDK54877.1"/>
    </source>
</evidence>
<dbReference type="Proteomes" id="UP000037269">
    <property type="component" value="Unassembled WGS sequence"/>
</dbReference>
<accession>A0A0D1XUQ8</accession>
<reference evidence="2 4" key="1">
    <citation type="submission" date="2015-07" db="EMBL/GenBank/DDBJ databases">
        <title>Fjat-14205 dsm 2895.</title>
        <authorList>
            <person name="Liu B."/>
            <person name="Wang J."/>
            <person name="Zhu Y."/>
            <person name="Liu G."/>
            <person name="Chen Q."/>
            <person name="Chen Z."/>
            <person name="Lan J."/>
            <person name="Che J."/>
            <person name="Ge C."/>
            <person name="Shi H."/>
            <person name="Pan Z."/>
            <person name="Liu X."/>
        </authorList>
    </citation>
    <scope>NUCLEOTIDE SEQUENCE [LARGE SCALE GENOMIC DNA]</scope>
    <source>
        <strain evidence="2 4">DSM 2895</strain>
    </source>
</reference>
<dbReference type="EMBL" id="LGUG01000004">
    <property type="protein sequence ID" value="KON97739.1"/>
    <property type="molecule type" value="Genomic_DNA"/>
</dbReference>
<dbReference type="EMBL" id="FNED01000069">
    <property type="protein sequence ID" value="SDK54877.1"/>
    <property type="molecule type" value="Genomic_DNA"/>
</dbReference>
<sequence>MNQFKFFIYQFLLFIIVLVSNVYSDEYISKPFSYIDFIVMSITLPIHVLIFFLIFKIYRHFKTVRLRNKILLSITAFIFAVLFIGLLENIWFEIKGEMLF</sequence>
<evidence type="ECO:0000313" key="2">
    <source>
        <dbReference type="EMBL" id="KON97739.1"/>
    </source>
</evidence>
<evidence type="ECO:0000313" key="4">
    <source>
        <dbReference type="Proteomes" id="UP000037269"/>
    </source>
</evidence>
<gene>
    <name evidence="2" type="ORF">AF333_22180</name>
    <name evidence="3" type="ORF">SAMN04487909_16910</name>
</gene>
<proteinExistence type="predicted"/>
<name>A0A0D1XUQ8_ANEMI</name>
<evidence type="ECO:0000256" key="1">
    <source>
        <dbReference type="SAM" id="Phobius"/>
    </source>
</evidence>
<protein>
    <submittedName>
        <fullName evidence="2">Uncharacterized protein</fullName>
    </submittedName>
</protein>
<feature type="transmembrane region" description="Helical" evidence="1">
    <location>
        <begin position="34"/>
        <end position="58"/>
    </location>
</feature>